<comment type="caution">
    <text evidence="2">The sequence shown here is derived from an EMBL/GenBank/DDBJ whole genome shotgun (WGS) entry which is preliminary data.</text>
</comment>
<dbReference type="EMBL" id="JAVDYC010000001">
    <property type="protein sequence ID" value="MDR7327778.1"/>
    <property type="molecule type" value="Genomic_DNA"/>
</dbReference>
<reference evidence="2 3" key="1">
    <citation type="submission" date="2023-07" db="EMBL/GenBank/DDBJ databases">
        <title>Sequencing the genomes of 1000 actinobacteria strains.</title>
        <authorList>
            <person name="Klenk H.-P."/>
        </authorList>
    </citation>
    <scope>NUCLEOTIDE SEQUENCE [LARGE SCALE GENOMIC DNA]</scope>
    <source>
        <strain evidence="2 3">DSM 44711</strain>
    </source>
</reference>
<dbReference type="NCBIfam" id="NF041216">
    <property type="entry name" value="CU044_2847_fam"/>
    <property type="match status" value="1"/>
</dbReference>
<sequence length="112" mass="11701">MTQLLRFSTADGHVVVEASETEPGVRPAGRGAGAITDVGHRFEDALAEVRDAAANALEVFRDGRLNPDEVTITFGVRLNAEAGAVIAKTTVEGHLTVQLKWGATAPTPDPGP</sequence>
<evidence type="ECO:0000313" key="2">
    <source>
        <dbReference type="EMBL" id="MDR7327778.1"/>
    </source>
</evidence>
<feature type="domain" description="Trypsin-co-occurring" evidence="1">
    <location>
        <begin position="10"/>
        <end position="102"/>
    </location>
</feature>
<dbReference type="Pfam" id="PF19493">
    <property type="entry name" value="Trypco1"/>
    <property type="match status" value="1"/>
</dbReference>
<proteinExistence type="predicted"/>
<evidence type="ECO:0000313" key="3">
    <source>
        <dbReference type="Proteomes" id="UP001183629"/>
    </source>
</evidence>
<dbReference type="RefSeq" id="WP_310428408.1">
    <property type="nucleotide sequence ID" value="NZ_JAVDYC010000001.1"/>
</dbReference>
<gene>
    <name evidence="2" type="ORF">J2S44_008028</name>
</gene>
<organism evidence="2 3">
    <name type="scientific">Catenuloplanes niger</name>
    <dbReference type="NCBI Taxonomy" id="587534"/>
    <lineage>
        <taxon>Bacteria</taxon>
        <taxon>Bacillati</taxon>
        <taxon>Actinomycetota</taxon>
        <taxon>Actinomycetes</taxon>
        <taxon>Micromonosporales</taxon>
        <taxon>Micromonosporaceae</taxon>
        <taxon>Catenuloplanes</taxon>
    </lineage>
</organism>
<name>A0AAE4CYN3_9ACTN</name>
<evidence type="ECO:0000259" key="1">
    <source>
        <dbReference type="Pfam" id="PF19493"/>
    </source>
</evidence>
<accession>A0AAE4CYN3</accession>
<dbReference type="Proteomes" id="UP001183629">
    <property type="component" value="Unassembled WGS sequence"/>
</dbReference>
<dbReference type="AlphaFoldDB" id="A0AAE4CYN3"/>
<protein>
    <recommendedName>
        <fullName evidence="1">Trypsin-co-occurring domain-containing protein</fullName>
    </recommendedName>
</protein>
<dbReference type="InterPro" id="IPR045794">
    <property type="entry name" value="Trypco1"/>
</dbReference>
<keyword evidence="3" id="KW-1185">Reference proteome</keyword>